<dbReference type="InterPro" id="IPR036188">
    <property type="entry name" value="FAD/NAD-bd_sf"/>
</dbReference>
<dbReference type="GO" id="GO:0016491">
    <property type="term" value="F:oxidoreductase activity"/>
    <property type="evidence" value="ECO:0007669"/>
    <property type="project" value="TreeGrafter"/>
</dbReference>
<keyword evidence="2" id="KW-1185">Reference proteome</keyword>
<proteinExistence type="predicted"/>
<dbReference type="eggNOG" id="COG2907">
    <property type="taxonomic scope" value="Bacteria"/>
</dbReference>
<sequence>MPSNERIAIIGSGIAGLSAAWLLCKDHQITLYEKASKAGMGIYSVKVPNCNKTVDIPLRVFTPAYYPHLLELYARAGVVTEKTNHSAAYADENNRLFFHYGNLLLGGKSLSFPKHLSPNLLRLHVTTFQTLHANKDNTDLCQLNFDEFLTQTGLCNDFTKRILLPALATVCTCDYQDVLNYPADIIIKYLTCGVMEDGLLRAVDGVDDVITKLLDPSVNLKTNIVINKIERSENGVEIHTNDNTESYDRIIIATQPHHAALLLGDSQQSSLLAQVPIAQSRMIVHTDANLLPPSLLPLAPVTYYLEEDASRPEAAVHLNKAITELDCPTPLFQTWNPLRTPADGSMLADVKFDRPILTKQSRQVITALREQSASERILLTGSYLCDGIPLLDGAVQSSLRIAKLLNSSRAW</sequence>
<dbReference type="Gene3D" id="3.50.50.60">
    <property type="entry name" value="FAD/NAD(P)-binding domain"/>
    <property type="match status" value="2"/>
</dbReference>
<dbReference type="GeneID" id="79176504"/>
<dbReference type="PANTHER" id="PTHR42923:SF17">
    <property type="entry name" value="AMINE OXIDASE DOMAIN-CONTAINING PROTEIN"/>
    <property type="match status" value="1"/>
</dbReference>
<dbReference type="InterPro" id="IPR050464">
    <property type="entry name" value="Zeta_carotene_desat/Oxidored"/>
</dbReference>
<protein>
    <recommendedName>
        <fullName evidence="3">Amine oxidase domain-containing protein</fullName>
    </recommendedName>
</protein>
<evidence type="ECO:0000313" key="2">
    <source>
        <dbReference type="Proteomes" id="UP000011866"/>
    </source>
</evidence>
<evidence type="ECO:0008006" key="3">
    <source>
        <dbReference type="Google" id="ProtNLM"/>
    </source>
</evidence>
<dbReference type="KEGG" id="tol:TOL_1633"/>
<dbReference type="STRING" id="187493.CN03_10025"/>
<dbReference type="PANTHER" id="PTHR42923">
    <property type="entry name" value="PROTOPORPHYRINOGEN OXIDASE"/>
    <property type="match status" value="1"/>
</dbReference>
<reference evidence="1 2" key="1">
    <citation type="journal article" date="2013" name="Genome Announc.">
        <title>Genome Sequence of Thalassolituus oleivorans MIL-1 (DSM 14913T).</title>
        <authorList>
            <person name="Golyshin P.N."/>
            <person name="Werner J."/>
            <person name="Chernikova T.N."/>
            <person name="Tran H."/>
            <person name="Ferrer M."/>
            <person name="Yakimov M.M."/>
            <person name="Teeling H."/>
            <person name="Golyshina O.V."/>
        </authorList>
    </citation>
    <scope>NUCLEOTIDE SEQUENCE [LARGE SCALE GENOMIC DNA]</scope>
    <source>
        <strain evidence="1 2">MIL-1</strain>
    </source>
</reference>
<dbReference type="SUPFAM" id="SSF51905">
    <property type="entry name" value="FAD/NAD(P)-binding domain"/>
    <property type="match status" value="1"/>
</dbReference>
<gene>
    <name evidence="1" type="ORF">TOL_1633</name>
</gene>
<dbReference type="Gene3D" id="3.90.660.20">
    <property type="entry name" value="Protoporphyrinogen oxidase, mitochondrial, domain 2"/>
    <property type="match status" value="1"/>
</dbReference>
<dbReference type="HOGENOM" id="CLU_028123_1_0_6"/>
<evidence type="ECO:0000313" key="1">
    <source>
        <dbReference type="EMBL" id="CCU72057.1"/>
    </source>
</evidence>
<dbReference type="RefSeq" id="WP_015486789.1">
    <property type="nucleotide sequence ID" value="NC_020888.1"/>
</dbReference>
<dbReference type="Proteomes" id="UP000011866">
    <property type="component" value="Chromosome"/>
</dbReference>
<dbReference type="AlphaFoldDB" id="M5DSD0"/>
<name>M5DSD0_9GAMM</name>
<dbReference type="Pfam" id="PF13450">
    <property type="entry name" value="NAD_binding_8"/>
    <property type="match status" value="1"/>
</dbReference>
<accession>M5DSD0</accession>
<organism evidence="1 2">
    <name type="scientific">Thalassolituus oleivorans MIL-1</name>
    <dbReference type="NCBI Taxonomy" id="1298593"/>
    <lineage>
        <taxon>Bacteria</taxon>
        <taxon>Pseudomonadati</taxon>
        <taxon>Pseudomonadota</taxon>
        <taxon>Gammaproteobacteria</taxon>
        <taxon>Oceanospirillales</taxon>
        <taxon>Oceanospirillaceae</taxon>
        <taxon>Thalassolituus</taxon>
    </lineage>
</organism>
<dbReference type="EMBL" id="HF680312">
    <property type="protein sequence ID" value="CCU72057.1"/>
    <property type="molecule type" value="Genomic_DNA"/>
</dbReference>